<dbReference type="PROSITE" id="PS00571">
    <property type="entry name" value="AMIDASES"/>
    <property type="match status" value="1"/>
</dbReference>
<evidence type="ECO:0000259" key="3">
    <source>
        <dbReference type="Pfam" id="PF01425"/>
    </source>
</evidence>
<dbReference type="InterPro" id="IPR020556">
    <property type="entry name" value="Amidase_CS"/>
</dbReference>
<dbReference type="PANTHER" id="PTHR11895:SF176">
    <property type="entry name" value="AMIDASE AMID-RELATED"/>
    <property type="match status" value="1"/>
</dbReference>
<dbReference type="InterPro" id="IPR000120">
    <property type="entry name" value="Amidase"/>
</dbReference>
<gene>
    <name evidence="4" type="ORF">B0E33_28510</name>
</gene>
<dbReference type="EMBL" id="CP019631">
    <property type="protein sequence ID" value="AQQ07765.1"/>
    <property type="molecule type" value="Genomic_DNA"/>
</dbReference>
<dbReference type="SUPFAM" id="SSF75304">
    <property type="entry name" value="Amidase signature (AS) enzymes"/>
    <property type="match status" value="1"/>
</dbReference>
<dbReference type="InterPro" id="IPR036928">
    <property type="entry name" value="AS_sf"/>
</dbReference>
<sequence>MDDVLDSPLRRQQELIATGQVSACEIASALVARIERRDGAIRSVVHLSPDAVAEASRWDNVLPDDRPPLAGLCFGVKDIIDVHGQPTRCGSHAHPHAPGQAGHIDAASVAALRQAGMVPLAKLATYEYALTGPAFDQPNPPTCNPWDTSAITGGSSSGSAAAVSAGLMRVALGTDTGGSIRAPAAYCGVVGLKPTTGLVSASGCFPLSQSLDVIGPLSACVEDAAVILEALAPASRAAADIGQELSGLRIAYARDWFVDDPAADPDLVRAMDDTAALLSLLGARIELVTLPPYQRLEDAATVILQAEALQNHLVGLRNRFEAYGKDARRNLLTGAVLDEQDVVHARGIAHRFRQEVDVLLAQHSALLMPTTLGTAPKFTAFADGAVWTAMRTMPFNMSGHPAISLPCGFGANGLPLGCQLVGAFGQEALLCRLAYQLEQSSNHSARPAIGAEPVSLDYP</sequence>
<evidence type="ECO:0000313" key="5">
    <source>
        <dbReference type="Proteomes" id="UP000188174"/>
    </source>
</evidence>
<evidence type="ECO:0000256" key="2">
    <source>
        <dbReference type="ARBA" id="ARBA00021874"/>
    </source>
</evidence>
<keyword evidence="4" id="KW-0614">Plasmid</keyword>
<dbReference type="InterPro" id="IPR023631">
    <property type="entry name" value="Amidase_dom"/>
</dbReference>
<dbReference type="PANTHER" id="PTHR11895">
    <property type="entry name" value="TRANSAMIDASE"/>
    <property type="match status" value="1"/>
</dbReference>
<reference evidence="4 5" key="1">
    <citation type="submission" date="2017-02" db="EMBL/GenBank/DDBJ databases">
        <authorList>
            <person name="Jeong S."/>
        </authorList>
    </citation>
    <scope>NUCLEOTIDE SEQUENCE [LARGE SCALE GENOMIC DNA]</scope>
    <source>
        <strain evidence="4 5">RMAR6-6</strain>
        <plasmid evidence="4 5">unnamed1</plasmid>
    </source>
</reference>
<proteinExistence type="predicted"/>
<name>A0ABN4X8H7_9HYPH</name>
<dbReference type="Gene3D" id="3.90.1300.10">
    <property type="entry name" value="Amidase signature (AS) domain"/>
    <property type="match status" value="1"/>
</dbReference>
<comment type="function">
    <text evidence="1">Hydrolyzes indole-3-acetamide (IAM) into indole-3-acetic acid (IAA).</text>
</comment>
<geneLocation type="plasmid" evidence="4 5">
    <name>unnamed1</name>
</geneLocation>
<organism evidence="4 5">
    <name type="scientific">Roseibium algicola</name>
    <dbReference type="NCBI Taxonomy" id="2857014"/>
    <lineage>
        <taxon>Bacteria</taxon>
        <taxon>Pseudomonadati</taxon>
        <taxon>Pseudomonadota</taxon>
        <taxon>Alphaproteobacteria</taxon>
        <taxon>Hyphomicrobiales</taxon>
        <taxon>Stappiaceae</taxon>
        <taxon>Roseibium</taxon>
    </lineage>
</organism>
<dbReference type="Proteomes" id="UP000188174">
    <property type="component" value="Plasmid unnamed1"/>
</dbReference>
<evidence type="ECO:0000256" key="1">
    <source>
        <dbReference type="ARBA" id="ARBA00003871"/>
    </source>
</evidence>
<evidence type="ECO:0000313" key="4">
    <source>
        <dbReference type="EMBL" id="AQQ07765.1"/>
    </source>
</evidence>
<feature type="domain" description="Amidase" evidence="3">
    <location>
        <begin position="25"/>
        <end position="431"/>
    </location>
</feature>
<dbReference type="RefSeq" id="WP_167579691.1">
    <property type="nucleotide sequence ID" value="NZ_CP019631.1"/>
</dbReference>
<accession>A0ABN4X8H7</accession>
<dbReference type="Pfam" id="PF01425">
    <property type="entry name" value="Amidase"/>
    <property type="match status" value="1"/>
</dbReference>
<keyword evidence="5" id="KW-1185">Reference proteome</keyword>
<protein>
    <recommendedName>
        <fullName evidence="2">Indoleacetamide hydrolase</fullName>
    </recommendedName>
</protein>